<organism evidence="1 2">
    <name type="scientific">Stephania yunnanensis</name>
    <dbReference type="NCBI Taxonomy" id="152371"/>
    <lineage>
        <taxon>Eukaryota</taxon>
        <taxon>Viridiplantae</taxon>
        <taxon>Streptophyta</taxon>
        <taxon>Embryophyta</taxon>
        <taxon>Tracheophyta</taxon>
        <taxon>Spermatophyta</taxon>
        <taxon>Magnoliopsida</taxon>
        <taxon>Ranunculales</taxon>
        <taxon>Menispermaceae</taxon>
        <taxon>Menispermoideae</taxon>
        <taxon>Cissampelideae</taxon>
        <taxon>Stephania</taxon>
    </lineage>
</organism>
<proteinExistence type="predicted"/>
<name>A0AAP0J5Q0_9MAGN</name>
<reference evidence="1 2" key="1">
    <citation type="submission" date="2024-01" db="EMBL/GenBank/DDBJ databases">
        <title>Genome assemblies of Stephania.</title>
        <authorList>
            <person name="Yang L."/>
        </authorList>
    </citation>
    <scope>NUCLEOTIDE SEQUENCE [LARGE SCALE GENOMIC DNA]</scope>
    <source>
        <strain evidence="1">YNDBR</strain>
        <tissue evidence="1">Leaf</tissue>
    </source>
</reference>
<dbReference type="EMBL" id="JBBNAF010000007">
    <property type="protein sequence ID" value="KAK9127505.1"/>
    <property type="molecule type" value="Genomic_DNA"/>
</dbReference>
<gene>
    <name evidence="1" type="ORF">Syun_016302</name>
</gene>
<protein>
    <submittedName>
        <fullName evidence="1">Uncharacterized protein</fullName>
    </submittedName>
</protein>
<comment type="caution">
    <text evidence="1">The sequence shown here is derived from an EMBL/GenBank/DDBJ whole genome shotgun (WGS) entry which is preliminary data.</text>
</comment>
<keyword evidence="2" id="KW-1185">Reference proteome</keyword>
<dbReference type="AlphaFoldDB" id="A0AAP0J5Q0"/>
<dbReference type="Proteomes" id="UP001420932">
    <property type="component" value="Unassembled WGS sequence"/>
</dbReference>
<sequence>MVAGFQQPKSFFIGMVAGFQQASNNPGTIHVALERRWSLKVAIKKVIGHDLDTGEFIQEVNGKDVKTNIPILEREYMQGILISELVLSDRFSPSSRKSRRHNKRHTKEIKRPGETIIKGHMSYDLMLSLQLGISAMSGPVQPQHYQLLLPQQPISTTTSTINVAYCE</sequence>
<evidence type="ECO:0000313" key="2">
    <source>
        <dbReference type="Proteomes" id="UP001420932"/>
    </source>
</evidence>
<evidence type="ECO:0000313" key="1">
    <source>
        <dbReference type="EMBL" id="KAK9127505.1"/>
    </source>
</evidence>
<accession>A0AAP0J5Q0</accession>